<evidence type="ECO:0000256" key="1">
    <source>
        <dbReference type="SAM" id="MobiDB-lite"/>
    </source>
</evidence>
<gene>
    <name evidence="2" type="ORF">ACHAXA_001661</name>
</gene>
<organism evidence="2 3">
    <name type="scientific">Cyclostephanos tholiformis</name>
    <dbReference type="NCBI Taxonomy" id="382380"/>
    <lineage>
        <taxon>Eukaryota</taxon>
        <taxon>Sar</taxon>
        <taxon>Stramenopiles</taxon>
        <taxon>Ochrophyta</taxon>
        <taxon>Bacillariophyta</taxon>
        <taxon>Coscinodiscophyceae</taxon>
        <taxon>Thalassiosirophycidae</taxon>
        <taxon>Stephanodiscales</taxon>
        <taxon>Stephanodiscaceae</taxon>
        <taxon>Cyclostephanos</taxon>
    </lineage>
</organism>
<proteinExistence type="predicted"/>
<protein>
    <recommendedName>
        <fullName evidence="4">Transmembrane protein</fullName>
    </recommendedName>
</protein>
<keyword evidence="3" id="KW-1185">Reference proteome</keyword>
<dbReference type="Proteomes" id="UP001530377">
    <property type="component" value="Unassembled WGS sequence"/>
</dbReference>
<feature type="compositionally biased region" description="Basic residues" evidence="1">
    <location>
        <begin position="7"/>
        <end position="17"/>
    </location>
</feature>
<name>A0ABD3R8N2_9STRA</name>
<evidence type="ECO:0000313" key="3">
    <source>
        <dbReference type="Proteomes" id="UP001530377"/>
    </source>
</evidence>
<sequence length="553" mass="61709">MMMPREGRRRRRRRRRLSAKEEDDGGGDAGLVESTQSRITKVVDQHGSWNNDVVRPYFYYRNVNIASVSDRSSSRPHYFSLDSSSHRIDDHRRHHDTTTLSIIIFLHVVYLFQWNARRTRRDVCARHDQLVIMKQFYRAPLAIVSHPPAEKDASNDIGGRDAVAAATGAGDDHRRFSSLRGGIIPICGRVIPMELLRTMRTGGRSLSGLPLLAYSSHLLWQCRALEELYDIHDGRLVLGVIGNNVTSLATELAGIIGTTAQIINDADHIPGGTTVDNDSRHPLLSLDGGYSYLRVLLALNLTSMLLELGLSRCILRKIYGIVDFDGYSTTPRQLLAQRAAMCSIASLSTAVLGVYGSHFPYAPPPVLPFGLNFLSSSRFSHYLSILILMAISRGIHPITSIVSGLWSGWLWSWGLTTFLGTRYWGNCTLFISVLAMLLSLKAQPSYSTYLKIYVPCIDYVAWNELGEIPNGREETPLRDEDEIDLENGSNSIEDTLPPYSSHSVIRGRVPRMDSSHSDLVEAEDLVEYNEETVPAAPLRFGALLSRRPGGSRM</sequence>
<evidence type="ECO:0000313" key="2">
    <source>
        <dbReference type="EMBL" id="KAL3809284.1"/>
    </source>
</evidence>
<dbReference type="EMBL" id="JALLPB020000421">
    <property type="protein sequence ID" value="KAL3809284.1"/>
    <property type="molecule type" value="Genomic_DNA"/>
</dbReference>
<dbReference type="AlphaFoldDB" id="A0ABD3R8N2"/>
<comment type="caution">
    <text evidence="2">The sequence shown here is derived from an EMBL/GenBank/DDBJ whole genome shotgun (WGS) entry which is preliminary data.</text>
</comment>
<evidence type="ECO:0008006" key="4">
    <source>
        <dbReference type="Google" id="ProtNLM"/>
    </source>
</evidence>
<accession>A0ABD3R8N2</accession>
<reference evidence="2 3" key="1">
    <citation type="submission" date="2024-10" db="EMBL/GenBank/DDBJ databases">
        <title>Updated reference genomes for cyclostephanoid diatoms.</title>
        <authorList>
            <person name="Roberts W.R."/>
            <person name="Alverson A.J."/>
        </authorList>
    </citation>
    <scope>NUCLEOTIDE SEQUENCE [LARGE SCALE GENOMIC DNA]</scope>
    <source>
        <strain evidence="2 3">AJA228-03</strain>
    </source>
</reference>
<feature type="region of interest" description="Disordered" evidence="1">
    <location>
        <begin position="1"/>
        <end position="36"/>
    </location>
</feature>